<sequence>MPHALIEVRRRWSEDEEAAIIDAVHGALVEAFQIPAHDKHVRLVVHEPHRFACPPHLHEPEFATLVSIDCFTGRSLDAKRHLYAAIVDRLTELGIPGDHVSIVLRESPVENWGVRGGRAASDVDLGFDVTV</sequence>
<dbReference type="EMBL" id="RQJX01000002">
    <property type="protein sequence ID" value="RQN09588.1"/>
    <property type="molecule type" value="Genomic_DNA"/>
</dbReference>
<reference evidence="1 2" key="1">
    <citation type="submission" date="2018-11" db="EMBL/GenBank/DDBJ databases">
        <authorList>
            <person name="Li F."/>
        </authorList>
    </citation>
    <scope>NUCLEOTIDE SEQUENCE [LARGE SCALE GENOMIC DNA]</scope>
    <source>
        <strain evidence="1 2">YS17T</strain>
    </source>
</reference>
<dbReference type="AlphaFoldDB" id="A0A3N6X7H5"/>
<evidence type="ECO:0000313" key="1">
    <source>
        <dbReference type="EMBL" id="RQN09588.1"/>
    </source>
</evidence>
<dbReference type="Proteomes" id="UP000275225">
    <property type="component" value="Unassembled WGS sequence"/>
</dbReference>
<dbReference type="InterPro" id="IPR037479">
    <property type="entry name" value="Tauto_MSAD"/>
</dbReference>
<dbReference type="PANTHER" id="PTHR38460">
    <property type="entry name" value="TAUTOMERASE YOLI-RELATED"/>
    <property type="match status" value="1"/>
</dbReference>
<dbReference type="SUPFAM" id="SSF55331">
    <property type="entry name" value="Tautomerase/MIF"/>
    <property type="match status" value="1"/>
</dbReference>
<dbReference type="RefSeq" id="WP_124235444.1">
    <property type="nucleotide sequence ID" value="NZ_JBHUFI010000006.1"/>
</dbReference>
<keyword evidence="2" id="KW-1185">Reference proteome</keyword>
<proteinExistence type="predicted"/>
<dbReference type="InterPro" id="IPR014347">
    <property type="entry name" value="Tautomerase/MIF_sf"/>
</dbReference>
<protein>
    <submittedName>
        <fullName evidence="1">Tautomerase family protein</fullName>
    </submittedName>
</protein>
<organism evidence="1 2">
    <name type="scientific">Aeromicrobium camelliae</name>
    <dbReference type="NCBI Taxonomy" id="1538144"/>
    <lineage>
        <taxon>Bacteria</taxon>
        <taxon>Bacillati</taxon>
        <taxon>Actinomycetota</taxon>
        <taxon>Actinomycetes</taxon>
        <taxon>Propionibacteriales</taxon>
        <taxon>Nocardioidaceae</taxon>
        <taxon>Aeromicrobium</taxon>
    </lineage>
</organism>
<dbReference type="Pfam" id="PF14552">
    <property type="entry name" value="Tautomerase_2"/>
    <property type="match status" value="1"/>
</dbReference>
<dbReference type="Gene3D" id="3.30.429.10">
    <property type="entry name" value="Macrophage Migration Inhibitory Factor"/>
    <property type="match status" value="1"/>
</dbReference>
<dbReference type="PANTHER" id="PTHR38460:SF1">
    <property type="entry name" value="TAUTOMERASE YOLI-RELATED"/>
    <property type="match status" value="1"/>
</dbReference>
<comment type="caution">
    <text evidence="1">The sequence shown here is derived from an EMBL/GenBank/DDBJ whole genome shotgun (WGS) entry which is preliminary data.</text>
</comment>
<name>A0A3N6X7H5_9ACTN</name>
<gene>
    <name evidence="1" type="ORF">EHW97_01695</name>
</gene>
<dbReference type="OrthoDB" id="9804765at2"/>
<accession>A0A3N6X7H5</accession>
<evidence type="ECO:0000313" key="2">
    <source>
        <dbReference type="Proteomes" id="UP000275225"/>
    </source>
</evidence>